<dbReference type="Proteomes" id="UP000005753">
    <property type="component" value="Chromosome"/>
</dbReference>
<feature type="transmembrane region" description="Helical" evidence="2">
    <location>
        <begin position="217"/>
        <end position="239"/>
    </location>
</feature>
<gene>
    <name evidence="4" type="ORF">EubceDRAFT1_0453</name>
</gene>
<feature type="transmembrane region" description="Helical" evidence="2">
    <location>
        <begin position="174"/>
        <end position="205"/>
    </location>
</feature>
<keyword evidence="2" id="KW-1133">Transmembrane helix</keyword>
<dbReference type="Pfam" id="PF13828">
    <property type="entry name" value="DUF4190"/>
    <property type="match status" value="1"/>
</dbReference>
<feature type="compositionally biased region" description="Polar residues" evidence="1">
    <location>
        <begin position="56"/>
        <end position="67"/>
    </location>
</feature>
<proteinExistence type="predicted"/>
<organism evidence="4 5">
    <name type="scientific">Eubacterium cellulosolvens (strain ATCC 43171 / JCM 9499 / 6)</name>
    <name type="common">Cillobacterium cellulosolvens</name>
    <dbReference type="NCBI Taxonomy" id="633697"/>
    <lineage>
        <taxon>Bacteria</taxon>
        <taxon>Bacillati</taxon>
        <taxon>Bacillota</taxon>
        <taxon>Clostridia</taxon>
        <taxon>Eubacteriales</taxon>
        <taxon>Eubacteriaceae</taxon>
        <taxon>Eubacterium</taxon>
    </lineage>
</organism>
<dbReference type="InterPro" id="IPR025241">
    <property type="entry name" value="DUF4190"/>
</dbReference>
<sequence>MKKCGYCGADVADEEKVCPGCGRTMDSDPVGNPFEESVKDGGIDEGFDAAKKDAQVNDTASGSASNESRGEGYWQYGQWHPIDELNNPASYQVPGAQNPQNGWNPNAQNPWGQNPGGQQGWNPQAPYGNQGYGPNAPYNMNQGNMNGYNPNFYGQAPYMQPQKAQMCGEAIASLVFSIVSIFLNSFLMIPSILAVVFGIVALVKIRKSQGRLGGKGLAIAGIIIGVIFFLLFLFAYILLFRMMNDPALWKAFEEYVKQLEQL</sequence>
<evidence type="ECO:0000256" key="1">
    <source>
        <dbReference type="SAM" id="MobiDB-lite"/>
    </source>
</evidence>
<feature type="domain" description="DUF4190" evidence="3">
    <location>
        <begin position="170"/>
        <end position="234"/>
    </location>
</feature>
<feature type="compositionally biased region" description="Low complexity" evidence="1">
    <location>
        <begin position="103"/>
        <end position="113"/>
    </location>
</feature>
<evidence type="ECO:0000313" key="5">
    <source>
        <dbReference type="Proteomes" id="UP000005753"/>
    </source>
</evidence>
<evidence type="ECO:0000313" key="4">
    <source>
        <dbReference type="EMBL" id="EIM56305.1"/>
    </source>
</evidence>
<dbReference type="EMBL" id="CM001487">
    <property type="protein sequence ID" value="EIM56305.1"/>
    <property type="molecule type" value="Genomic_DNA"/>
</dbReference>
<dbReference type="OrthoDB" id="7595353at2"/>
<feature type="compositionally biased region" description="Basic and acidic residues" evidence="1">
    <location>
        <begin position="36"/>
        <end position="47"/>
    </location>
</feature>
<accession>I5AR82</accession>
<reference evidence="4 5" key="1">
    <citation type="submission" date="2010-08" db="EMBL/GenBank/DDBJ databases">
        <authorList>
            <consortium name="US DOE Joint Genome Institute (JGI-PGF)"/>
            <person name="Lucas S."/>
            <person name="Copeland A."/>
            <person name="Lapidus A."/>
            <person name="Cheng J.-F."/>
            <person name="Bruce D."/>
            <person name="Goodwin L."/>
            <person name="Pitluck S."/>
            <person name="Land M.L."/>
            <person name="Hauser L."/>
            <person name="Chang Y.-J."/>
            <person name="Anderson I.J."/>
            <person name="Johnson E."/>
            <person name="Mulhopadhyay B."/>
            <person name="Kyrpides N."/>
            <person name="Woyke T.J."/>
        </authorList>
    </citation>
    <scope>NUCLEOTIDE SEQUENCE [LARGE SCALE GENOMIC DNA]</scope>
    <source>
        <strain evidence="4 5">6</strain>
    </source>
</reference>
<dbReference type="STRING" id="633697.EubceDRAFT1_0453"/>
<protein>
    <recommendedName>
        <fullName evidence="3">DUF4190 domain-containing protein</fullName>
    </recommendedName>
</protein>
<evidence type="ECO:0000256" key="2">
    <source>
        <dbReference type="SAM" id="Phobius"/>
    </source>
</evidence>
<feature type="region of interest" description="Disordered" evidence="1">
    <location>
        <begin position="85"/>
        <end position="135"/>
    </location>
</feature>
<keyword evidence="2" id="KW-0812">Transmembrane</keyword>
<feature type="compositionally biased region" description="Polar residues" evidence="1">
    <location>
        <begin position="87"/>
        <end position="102"/>
    </location>
</feature>
<feature type="region of interest" description="Disordered" evidence="1">
    <location>
        <begin position="20"/>
        <end position="47"/>
    </location>
</feature>
<reference evidence="4 5" key="2">
    <citation type="submission" date="2012-02" db="EMBL/GenBank/DDBJ databases">
        <title>Improved High-Quality Draft sequence of Eubacterium cellulosolvens 6.</title>
        <authorList>
            <consortium name="US DOE Joint Genome Institute"/>
            <person name="Lucas S."/>
            <person name="Han J."/>
            <person name="Lapidus A."/>
            <person name="Cheng J.-F."/>
            <person name="Goodwin L."/>
            <person name="Pitluck S."/>
            <person name="Peters L."/>
            <person name="Mikhailova N."/>
            <person name="Gu W."/>
            <person name="Detter J.C."/>
            <person name="Han C."/>
            <person name="Tapia R."/>
            <person name="Land M."/>
            <person name="Hauser L."/>
            <person name="Kyrpides N."/>
            <person name="Ivanova N."/>
            <person name="Pagani I."/>
            <person name="Johnson E."/>
            <person name="Mukhopadhyay B."/>
            <person name="Anderson I."/>
            <person name="Woyke T."/>
        </authorList>
    </citation>
    <scope>NUCLEOTIDE SEQUENCE [LARGE SCALE GENOMIC DNA]</scope>
    <source>
        <strain evidence="4 5">6</strain>
    </source>
</reference>
<name>I5AR82_EUBC6</name>
<dbReference type="AlphaFoldDB" id="I5AR82"/>
<keyword evidence="5" id="KW-1185">Reference proteome</keyword>
<keyword evidence="2" id="KW-0472">Membrane</keyword>
<dbReference type="HOGENOM" id="CLU_1060678_0_0_9"/>
<evidence type="ECO:0000259" key="3">
    <source>
        <dbReference type="Pfam" id="PF13828"/>
    </source>
</evidence>
<feature type="region of interest" description="Disordered" evidence="1">
    <location>
        <begin position="52"/>
        <end position="71"/>
    </location>
</feature>